<keyword evidence="1" id="KW-0560">Oxidoreductase</keyword>
<dbReference type="InterPro" id="IPR036188">
    <property type="entry name" value="FAD/NAD-bd_sf"/>
</dbReference>
<name>A0AA90YVD9_9RHOB</name>
<evidence type="ECO:0000313" key="3">
    <source>
        <dbReference type="EMBL" id="NOE19682.1"/>
    </source>
</evidence>
<dbReference type="PROSITE" id="PS51257">
    <property type="entry name" value="PROKAR_LIPOPROTEIN"/>
    <property type="match status" value="1"/>
</dbReference>
<dbReference type="AlphaFoldDB" id="A0AA90YVD9"/>
<organism evidence="3 4">
    <name type="scientific">Ruegeria atlantica</name>
    <dbReference type="NCBI Taxonomy" id="81569"/>
    <lineage>
        <taxon>Bacteria</taxon>
        <taxon>Pseudomonadati</taxon>
        <taxon>Pseudomonadota</taxon>
        <taxon>Alphaproteobacteria</taxon>
        <taxon>Rhodobacterales</taxon>
        <taxon>Roseobacteraceae</taxon>
        <taxon>Ruegeria</taxon>
    </lineage>
</organism>
<reference evidence="3" key="1">
    <citation type="submission" date="2019-12" db="EMBL/GenBank/DDBJ databases">
        <title>Ruegeria JWLKs population differentiation of coral mucus and skeleton niches.</title>
        <authorList>
            <person name="Luo D."/>
        </authorList>
    </citation>
    <scope>NUCLEOTIDE SEQUENCE</scope>
    <source>
        <strain evidence="3">HKCCD6181</strain>
    </source>
</reference>
<gene>
    <name evidence="3" type="ORF">GS634_16280</name>
</gene>
<dbReference type="EMBL" id="WVRA01000006">
    <property type="protein sequence ID" value="NOE19682.1"/>
    <property type="molecule type" value="Genomic_DNA"/>
</dbReference>
<evidence type="ECO:0000256" key="1">
    <source>
        <dbReference type="ARBA" id="ARBA00023002"/>
    </source>
</evidence>
<feature type="domain" description="FAD dependent oxidoreductase" evidence="2">
    <location>
        <begin position="11"/>
        <end position="59"/>
    </location>
</feature>
<dbReference type="InterPro" id="IPR006076">
    <property type="entry name" value="FAD-dep_OxRdtase"/>
</dbReference>
<accession>A0AA90YVD9</accession>
<dbReference type="Gene3D" id="3.50.50.60">
    <property type="entry name" value="FAD/NAD(P)-binding domain"/>
    <property type="match status" value="1"/>
</dbReference>
<proteinExistence type="predicted"/>
<protein>
    <submittedName>
        <fullName evidence="3">FAD-dependent oxidoreductase</fullName>
    </submittedName>
</protein>
<dbReference type="SUPFAM" id="SSF51905">
    <property type="entry name" value="FAD/NAD(P)-binding domain"/>
    <property type="match status" value="1"/>
</dbReference>
<dbReference type="Pfam" id="PF01266">
    <property type="entry name" value="DAO"/>
    <property type="match status" value="1"/>
</dbReference>
<dbReference type="Proteomes" id="UP000597886">
    <property type="component" value="Unassembled WGS sequence"/>
</dbReference>
<evidence type="ECO:0000313" key="4">
    <source>
        <dbReference type="Proteomes" id="UP000597886"/>
    </source>
</evidence>
<sequence length="123" mass="13439">MTPNFRTAQHVIVGGIIIGCTVAYHLTGKLHRDVVLIEQGQPSRGTTWHAAGLDRQLCSQSAMTNLIRPSPGLHCPAGLSPLNRCRRDTGQALVEPLRARANKRSESRIVTQVKYSAYIVGPQ</sequence>
<dbReference type="GO" id="GO:0016491">
    <property type="term" value="F:oxidoreductase activity"/>
    <property type="evidence" value="ECO:0007669"/>
    <property type="project" value="UniProtKB-KW"/>
</dbReference>
<evidence type="ECO:0000259" key="2">
    <source>
        <dbReference type="Pfam" id="PF01266"/>
    </source>
</evidence>
<comment type="caution">
    <text evidence="3">The sequence shown here is derived from an EMBL/GenBank/DDBJ whole genome shotgun (WGS) entry which is preliminary data.</text>
</comment>